<dbReference type="SUPFAM" id="SSF51905">
    <property type="entry name" value="FAD/NAD(P)-binding domain"/>
    <property type="match status" value="1"/>
</dbReference>
<organism evidence="8 9">
    <name type="scientific">Pseudolycoriella hygida</name>
    <dbReference type="NCBI Taxonomy" id="35572"/>
    <lineage>
        <taxon>Eukaryota</taxon>
        <taxon>Metazoa</taxon>
        <taxon>Ecdysozoa</taxon>
        <taxon>Arthropoda</taxon>
        <taxon>Hexapoda</taxon>
        <taxon>Insecta</taxon>
        <taxon>Pterygota</taxon>
        <taxon>Neoptera</taxon>
        <taxon>Endopterygota</taxon>
        <taxon>Diptera</taxon>
        <taxon>Nematocera</taxon>
        <taxon>Sciaroidea</taxon>
        <taxon>Sciaridae</taxon>
        <taxon>Pseudolycoriella</taxon>
    </lineage>
</organism>
<evidence type="ECO:0000256" key="5">
    <source>
        <dbReference type="ARBA" id="ARBA00023002"/>
    </source>
</evidence>
<dbReference type="PROSITE" id="PS00982">
    <property type="entry name" value="PHYTOENE_DH"/>
    <property type="match status" value="1"/>
</dbReference>
<evidence type="ECO:0000256" key="1">
    <source>
        <dbReference type="ARBA" id="ARBA00004829"/>
    </source>
</evidence>
<dbReference type="InterPro" id="IPR014105">
    <property type="entry name" value="Carotenoid/retinoid_OxRdtase"/>
</dbReference>
<dbReference type="PANTHER" id="PTHR43734:SF1">
    <property type="entry name" value="PHYTOENE DESATURASE"/>
    <property type="match status" value="1"/>
</dbReference>
<dbReference type="GO" id="GO:0016627">
    <property type="term" value="F:oxidoreductase activity, acting on the CH-CH group of donors"/>
    <property type="evidence" value="ECO:0007669"/>
    <property type="project" value="UniProtKB-ARBA"/>
</dbReference>
<evidence type="ECO:0000313" key="8">
    <source>
        <dbReference type="EMBL" id="KAJ6635850.1"/>
    </source>
</evidence>
<keyword evidence="4" id="KW-0125">Carotenoid biosynthesis</keyword>
<dbReference type="NCBIfam" id="TIGR02734">
    <property type="entry name" value="crtI_fam"/>
    <property type="match status" value="1"/>
</dbReference>
<dbReference type="AlphaFoldDB" id="A0A9Q0MRK6"/>
<dbReference type="GO" id="GO:0016117">
    <property type="term" value="P:carotenoid biosynthetic process"/>
    <property type="evidence" value="ECO:0007669"/>
    <property type="project" value="UniProtKB-KW"/>
</dbReference>
<dbReference type="InterPro" id="IPR036188">
    <property type="entry name" value="FAD/NAD-bd_sf"/>
</dbReference>
<dbReference type="InterPro" id="IPR002937">
    <property type="entry name" value="Amino_oxidase"/>
</dbReference>
<evidence type="ECO:0000259" key="7">
    <source>
        <dbReference type="Pfam" id="PF01593"/>
    </source>
</evidence>
<proteinExistence type="inferred from homology"/>
<feature type="domain" description="Amine oxidase" evidence="7">
    <location>
        <begin position="19"/>
        <end position="484"/>
    </location>
</feature>
<dbReference type="EMBL" id="WJQU01000004">
    <property type="protein sequence ID" value="KAJ6635850.1"/>
    <property type="molecule type" value="Genomic_DNA"/>
</dbReference>
<comment type="caution">
    <text evidence="8">The sequence shown here is derived from an EMBL/GenBank/DDBJ whole genome shotgun (WGS) entry which is preliminary data.</text>
</comment>
<feature type="non-terminal residue" evidence="8">
    <location>
        <position position="1"/>
    </location>
</feature>
<comment type="similarity">
    <text evidence="2">Belongs to the carotenoid/retinoid oxidoreductase family.</text>
</comment>
<evidence type="ECO:0000256" key="3">
    <source>
        <dbReference type="ARBA" id="ARBA00013293"/>
    </source>
</evidence>
<dbReference type="PANTHER" id="PTHR43734">
    <property type="entry name" value="PHYTOENE DESATURASE"/>
    <property type="match status" value="1"/>
</dbReference>
<evidence type="ECO:0000313" key="9">
    <source>
        <dbReference type="Proteomes" id="UP001151699"/>
    </source>
</evidence>
<dbReference type="Proteomes" id="UP001151699">
    <property type="component" value="Chromosome C"/>
</dbReference>
<dbReference type="OrthoDB" id="7777654at2759"/>
<accession>A0A9Q0MRK6</accession>
<dbReference type="Pfam" id="PF01593">
    <property type="entry name" value="Amino_oxidase"/>
    <property type="match status" value="1"/>
</dbReference>
<sequence length="501" mass="57604">MSEKRKSVIIIGSGVGGTALAARLSHKGFDVTVYEKNSFSGGRLSLIHKNGHRFDQGPSLYLMPKLFEETYNDLGESIADHLDLLKCESNYVVNFHDGDKFELSCDLAKMYEQLKKYEGSDERTFLNFMDFMKELHYHYERSVVLALKANYAHWYDELQLRHIPQLFKMHLWDTVYNRTKRYFFSEKVRKVFTFQTMYIGMSPFDSPAPYNLLQYTELAEGIWYPRGGFHKVIESLEQIAMKKFNAKFVYEMGVEKIIVDEENVAKGVRLENGEEKFADLVVCNADLVYAYNKLLPQTSYGKRLGEKGVLTSSSISFYWGMKRKIPQLDVHNIFLAKEYQSSFDDIFKRHLLPEDPSFYLNVPSKIDPTAAPDGKETIVVLLPMGHITPNNEHRLDELIKSARAQVIERIEASLNISNFDELIETELINDPRTWQTKFNLWKGSILGLSHNILQVLHLRPATRSNLFKNLYFVGASAHPGTGVPVVLCGAKLVEKQIMEDC</sequence>
<keyword evidence="9" id="KW-1185">Reference proteome</keyword>
<keyword evidence="5" id="KW-0560">Oxidoreductase</keyword>
<protein>
    <recommendedName>
        <fullName evidence="3">Phytoene desaturase</fullName>
    </recommendedName>
    <alternativeName>
        <fullName evidence="6">Phytoene desaturase (3,4-didehydrolycopene-forming)</fullName>
    </alternativeName>
</protein>
<evidence type="ECO:0000256" key="4">
    <source>
        <dbReference type="ARBA" id="ARBA00022746"/>
    </source>
</evidence>
<dbReference type="FunFam" id="3.50.50.60:FF:000171">
    <property type="entry name" value="zeta-carotene-forming phytoene desaturase"/>
    <property type="match status" value="1"/>
</dbReference>
<name>A0A9Q0MRK6_9DIPT</name>
<evidence type="ECO:0000256" key="6">
    <source>
        <dbReference type="ARBA" id="ARBA00034551"/>
    </source>
</evidence>
<gene>
    <name evidence="8" type="primary">carB</name>
    <name evidence="8" type="ORF">Bhyg_14436</name>
</gene>
<comment type="pathway">
    <text evidence="1">Carotenoid biosynthesis.</text>
</comment>
<dbReference type="InterPro" id="IPR008150">
    <property type="entry name" value="Phytoene_DH_bac_CS"/>
</dbReference>
<evidence type="ECO:0000256" key="2">
    <source>
        <dbReference type="ARBA" id="ARBA00006046"/>
    </source>
</evidence>
<reference evidence="8" key="1">
    <citation type="submission" date="2022-07" db="EMBL/GenBank/DDBJ databases">
        <authorList>
            <person name="Trinca V."/>
            <person name="Uliana J.V.C."/>
            <person name="Torres T.T."/>
            <person name="Ward R.J."/>
            <person name="Monesi N."/>
        </authorList>
    </citation>
    <scope>NUCLEOTIDE SEQUENCE</scope>
    <source>
        <strain evidence="8">HSMRA1968</strain>
        <tissue evidence="8">Whole embryos</tissue>
    </source>
</reference>
<dbReference type="Gene3D" id="3.50.50.60">
    <property type="entry name" value="FAD/NAD(P)-binding domain"/>
    <property type="match status" value="2"/>
</dbReference>